<proteinExistence type="predicted"/>
<dbReference type="Pfam" id="PF00563">
    <property type="entry name" value="EAL"/>
    <property type="match status" value="1"/>
</dbReference>
<evidence type="ECO:0000256" key="1">
    <source>
        <dbReference type="SAM" id="MobiDB-lite"/>
    </source>
</evidence>
<dbReference type="GO" id="GO:0003824">
    <property type="term" value="F:catalytic activity"/>
    <property type="evidence" value="ECO:0007669"/>
    <property type="project" value="UniProtKB-ARBA"/>
</dbReference>
<dbReference type="Pfam" id="PF08448">
    <property type="entry name" value="PAS_4"/>
    <property type="match status" value="1"/>
</dbReference>
<dbReference type="PIRSF" id="PIRSF005925">
    <property type="entry name" value="Dos"/>
    <property type="match status" value="1"/>
</dbReference>
<dbReference type="InterPro" id="IPR001633">
    <property type="entry name" value="EAL_dom"/>
</dbReference>
<dbReference type="PROSITE" id="PS50883">
    <property type="entry name" value="EAL"/>
    <property type="match status" value="1"/>
</dbReference>
<dbReference type="RefSeq" id="WP_012345567.1">
    <property type="nucleotide sequence ID" value="NC_010524.1"/>
</dbReference>
<evidence type="ECO:0000313" key="4">
    <source>
        <dbReference type="EMBL" id="ACB32805.1"/>
    </source>
</evidence>
<dbReference type="Pfam" id="PF13185">
    <property type="entry name" value="GAF_2"/>
    <property type="match status" value="1"/>
</dbReference>
<dbReference type="InterPro" id="IPR003018">
    <property type="entry name" value="GAF"/>
</dbReference>
<dbReference type="InterPro" id="IPR035965">
    <property type="entry name" value="PAS-like_dom_sf"/>
</dbReference>
<dbReference type="NCBIfam" id="TIGR00254">
    <property type="entry name" value="GGDEF"/>
    <property type="match status" value="1"/>
</dbReference>
<dbReference type="EMBL" id="CP001013">
    <property type="protein sequence ID" value="ACB32805.1"/>
    <property type="molecule type" value="Genomic_DNA"/>
</dbReference>
<dbReference type="SUPFAM" id="SSF55781">
    <property type="entry name" value="GAF domain-like"/>
    <property type="match status" value="1"/>
</dbReference>
<evidence type="ECO:0000313" key="5">
    <source>
        <dbReference type="Proteomes" id="UP000001693"/>
    </source>
</evidence>
<dbReference type="NCBIfam" id="TIGR00229">
    <property type="entry name" value="sensory_box"/>
    <property type="match status" value="1"/>
</dbReference>
<feature type="domain" description="GGDEF" evidence="3">
    <location>
        <begin position="361"/>
        <end position="493"/>
    </location>
</feature>
<dbReference type="SMART" id="SM00065">
    <property type="entry name" value="GAF"/>
    <property type="match status" value="1"/>
</dbReference>
<dbReference type="FunFam" id="3.30.70.270:FF:000001">
    <property type="entry name" value="Diguanylate cyclase domain protein"/>
    <property type="match status" value="1"/>
</dbReference>
<dbReference type="SUPFAM" id="SSF55785">
    <property type="entry name" value="PYP-like sensor domain (PAS domain)"/>
    <property type="match status" value="1"/>
</dbReference>
<reference evidence="4 5" key="1">
    <citation type="submission" date="2008-03" db="EMBL/GenBank/DDBJ databases">
        <title>Complete sequence of Leptothrix cholodnii SP-6.</title>
        <authorList>
            <consortium name="US DOE Joint Genome Institute"/>
            <person name="Copeland A."/>
            <person name="Lucas S."/>
            <person name="Lapidus A."/>
            <person name="Glavina del Rio T."/>
            <person name="Dalin E."/>
            <person name="Tice H."/>
            <person name="Bruce D."/>
            <person name="Goodwin L."/>
            <person name="Pitluck S."/>
            <person name="Chertkov O."/>
            <person name="Brettin T."/>
            <person name="Detter J.C."/>
            <person name="Han C."/>
            <person name="Kuske C.R."/>
            <person name="Schmutz J."/>
            <person name="Larimer F."/>
            <person name="Land M."/>
            <person name="Hauser L."/>
            <person name="Kyrpides N."/>
            <person name="Lykidis A."/>
            <person name="Emerson D."/>
            <person name="Richardson P."/>
        </authorList>
    </citation>
    <scope>NUCLEOTIDE SEQUENCE [LARGE SCALE GENOMIC DNA]</scope>
    <source>
        <strain evidence="5">ATCC 51168 / LMG 8142 / SP-6</strain>
    </source>
</reference>
<dbReference type="SMART" id="SM00052">
    <property type="entry name" value="EAL"/>
    <property type="match status" value="1"/>
</dbReference>
<evidence type="ECO:0000259" key="3">
    <source>
        <dbReference type="PROSITE" id="PS50887"/>
    </source>
</evidence>
<dbReference type="PROSITE" id="PS50887">
    <property type="entry name" value="GGDEF"/>
    <property type="match status" value="1"/>
</dbReference>
<organism evidence="4 5">
    <name type="scientific">Leptothrix cholodnii (strain ATCC 51168 / LMG 8142 / SP-6)</name>
    <name type="common">Leptothrix discophora (strain SP-6)</name>
    <dbReference type="NCBI Taxonomy" id="395495"/>
    <lineage>
        <taxon>Bacteria</taxon>
        <taxon>Pseudomonadati</taxon>
        <taxon>Pseudomonadota</taxon>
        <taxon>Betaproteobacteria</taxon>
        <taxon>Burkholderiales</taxon>
        <taxon>Sphaerotilaceae</taxon>
        <taxon>Leptothrix</taxon>
    </lineage>
</organism>
<dbReference type="HOGENOM" id="CLU_000445_70_20_4"/>
<evidence type="ECO:0000259" key="2">
    <source>
        <dbReference type="PROSITE" id="PS50883"/>
    </source>
</evidence>
<protein>
    <submittedName>
        <fullName evidence="4">Diguanylate cyclase/phosphodiesterase with PAS/PAC and GAF sensor(S)</fullName>
    </submittedName>
</protein>
<dbReference type="Pfam" id="PF00990">
    <property type="entry name" value="GGDEF"/>
    <property type="match status" value="1"/>
</dbReference>
<dbReference type="Gene3D" id="3.20.20.450">
    <property type="entry name" value="EAL domain"/>
    <property type="match status" value="1"/>
</dbReference>
<dbReference type="InterPro" id="IPR000160">
    <property type="entry name" value="GGDEF_dom"/>
</dbReference>
<dbReference type="PANTHER" id="PTHR44757">
    <property type="entry name" value="DIGUANYLATE CYCLASE DGCP"/>
    <property type="match status" value="1"/>
</dbReference>
<accession>B1XYS1</accession>
<feature type="region of interest" description="Disordered" evidence="1">
    <location>
        <begin position="1"/>
        <end position="38"/>
    </location>
</feature>
<gene>
    <name evidence="4" type="ordered locus">Lcho_0530</name>
</gene>
<dbReference type="InterPro" id="IPR013656">
    <property type="entry name" value="PAS_4"/>
</dbReference>
<dbReference type="InterPro" id="IPR029016">
    <property type="entry name" value="GAF-like_dom_sf"/>
</dbReference>
<dbReference type="KEGG" id="lch:Lcho_0530"/>
<sequence length="784" mass="84366">MPRPAEEIRSDAVPAMSHPPDDPPASGRTGSPTPRTDRSALLPALTRLFDDGPCAALVCGADGRITEVSDSCGRWLGLAAADLLGRRPEQVLAGPGATIPGWERLQDQARRHGRAGTEALVHGHGGRPLWCTLVLDALPAAQGEPDTWLLTLADITQQRILTELQGPVLGALVRDRPLAEVMALVCTQVQILAPDVVATVLGVDDDGLIRPLAGPSIPAEVSCQFDGAPIGPKAGSCGTAAWRGSPVVVTDIDTDPLWDDYRHVVQPLGLRACWSSPIKNGEGRVLATFAFYFREPRAPHGLHEQLVEMSVHLCTLALERERSHAHIHQLAYYDGLTGLPNRALLQANLARAITQAQQDGTTLALLFIDLDRFKDVNDSHGHAVGDELLREVAQRLAGEVRDRSLVCRLAGDEFVVVLPHCGVEQARHTAERVQQALARPITVGDLDLTTGACLGVAMYPDDGSDLDRLLRHADAAMYQAKKDGRGGLHFYRAEMNRAAEDRLRLAADLRAALHRGGLQLHFQPQVCPPGKTPRSPAAGPASMSLFGVEALLRWRHPVLGDVSPERFIPVAEEAGLMDELSNWVLEAACAQLAGWRADGIDVPRVAVNLSPRNFQDPGLPARVRQLLDRHGLRGDQLTLELTESAWIDRRADSLDKLRALQALGVGLAMDDFGNGQSSLSHLHRLPLRQLKLDRSFVHDIEHLAVAQTLAAAMLHIGESLGLIVVAEGIETAAQAAFLIEHGCPVLQGDRYAQSMAAEQIGPWLAGLASMAAADVGASRSDHGT</sequence>
<dbReference type="SMART" id="SM00267">
    <property type="entry name" value="GGDEF"/>
    <property type="match status" value="1"/>
</dbReference>
<dbReference type="InterPro" id="IPR012226">
    <property type="entry name" value="Diguanyl_cyclase/Pdiesterase"/>
</dbReference>
<dbReference type="SUPFAM" id="SSF55073">
    <property type="entry name" value="Nucleotide cyclase"/>
    <property type="match status" value="1"/>
</dbReference>
<dbReference type="InterPro" id="IPR000014">
    <property type="entry name" value="PAS"/>
</dbReference>
<dbReference type="AlphaFoldDB" id="B1XYS1"/>
<dbReference type="InterPro" id="IPR043128">
    <property type="entry name" value="Rev_trsase/Diguanyl_cyclase"/>
</dbReference>
<dbReference type="CDD" id="cd01949">
    <property type="entry name" value="GGDEF"/>
    <property type="match status" value="1"/>
</dbReference>
<dbReference type="Gene3D" id="3.30.450.40">
    <property type="match status" value="1"/>
</dbReference>
<feature type="domain" description="EAL" evidence="2">
    <location>
        <begin position="502"/>
        <end position="768"/>
    </location>
</feature>
<dbReference type="STRING" id="395495.Lcho_0530"/>
<dbReference type="eggNOG" id="COG5001">
    <property type="taxonomic scope" value="Bacteria"/>
</dbReference>
<dbReference type="InterPro" id="IPR029787">
    <property type="entry name" value="Nucleotide_cyclase"/>
</dbReference>
<dbReference type="SMART" id="SM00091">
    <property type="entry name" value="PAS"/>
    <property type="match status" value="1"/>
</dbReference>
<dbReference type="InterPro" id="IPR035919">
    <property type="entry name" value="EAL_sf"/>
</dbReference>
<dbReference type="SUPFAM" id="SSF141868">
    <property type="entry name" value="EAL domain-like"/>
    <property type="match status" value="1"/>
</dbReference>
<dbReference type="Gene3D" id="3.30.70.270">
    <property type="match status" value="1"/>
</dbReference>
<dbReference type="CDD" id="cd00130">
    <property type="entry name" value="PAS"/>
    <property type="match status" value="1"/>
</dbReference>
<name>B1XYS1_LEPCP</name>
<dbReference type="eggNOG" id="COG2203">
    <property type="taxonomic scope" value="Bacteria"/>
</dbReference>
<dbReference type="CDD" id="cd01948">
    <property type="entry name" value="EAL"/>
    <property type="match status" value="1"/>
</dbReference>
<feature type="compositionally biased region" description="Basic and acidic residues" evidence="1">
    <location>
        <begin position="1"/>
        <end position="10"/>
    </location>
</feature>
<dbReference type="Gene3D" id="3.30.450.20">
    <property type="entry name" value="PAS domain"/>
    <property type="match status" value="1"/>
</dbReference>
<dbReference type="Proteomes" id="UP000001693">
    <property type="component" value="Chromosome"/>
</dbReference>
<keyword evidence="5" id="KW-1185">Reference proteome</keyword>
<dbReference type="InterPro" id="IPR052155">
    <property type="entry name" value="Biofilm_reg_signaling"/>
</dbReference>
<dbReference type="PANTHER" id="PTHR44757:SF2">
    <property type="entry name" value="BIOFILM ARCHITECTURE MAINTENANCE PROTEIN MBAA"/>
    <property type="match status" value="1"/>
</dbReference>